<protein>
    <recommendedName>
        <fullName evidence="5">PDZ domain-containing protein</fullName>
    </recommendedName>
</protein>
<dbReference type="OrthoDB" id="6365595at2759"/>
<keyword evidence="1" id="KW-0175">Coiled coil</keyword>
<name>A0A6A4WWH5_AMPAM</name>
<reference evidence="3 4" key="1">
    <citation type="submission" date="2019-07" db="EMBL/GenBank/DDBJ databases">
        <title>Draft genome assembly of a fouling barnacle, Amphibalanus amphitrite (Darwin, 1854): The first reference genome for Thecostraca.</title>
        <authorList>
            <person name="Kim W."/>
        </authorList>
    </citation>
    <scope>NUCLEOTIDE SEQUENCE [LARGE SCALE GENOMIC DNA]</scope>
    <source>
        <strain evidence="3">SNU_AA5</strain>
        <tissue evidence="3">Soma without cirri and trophi</tissue>
    </source>
</reference>
<organism evidence="3 4">
    <name type="scientific">Amphibalanus amphitrite</name>
    <name type="common">Striped barnacle</name>
    <name type="synonym">Balanus amphitrite</name>
    <dbReference type="NCBI Taxonomy" id="1232801"/>
    <lineage>
        <taxon>Eukaryota</taxon>
        <taxon>Metazoa</taxon>
        <taxon>Ecdysozoa</taxon>
        <taxon>Arthropoda</taxon>
        <taxon>Crustacea</taxon>
        <taxon>Multicrustacea</taxon>
        <taxon>Cirripedia</taxon>
        <taxon>Thoracica</taxon>
        <taxon>Thoracicalcarea</taxon>
        <taxon>Balanomorpha</taxon>
        <taxon>Balanoidea</taxon>
        <taxon>Balanidae</taxon>
        <taxon>Amphibalaninae</taxon>
        <taxon>Amphibalanus</taxon>
    </lineage>
</organism>
<comment type="caution">
    <text evidence="3">The sequence shown here is derived from an EMBL/GenBank/DDBJ whole genome shotgun (WGS) entry which is preliminary data.</text>
</comment>
<feature type="region of interest" description="Disordered" evidence="2">
    <location>
        <begin position="449"/>
        <end position="483"/>
    </location>
</feature>
<dbReference type="AlphaFoldDB" id="A0A6A4WWH5"/>
<dbReference type="EMBL" id="VIIS01000667">
    <property type="protein sequence ID" value="KAF0306471.1"/>
    <property type="molecule type" value="Genomic_DNA"/>
</dbReference>
<keyword evidence="4" id="KW-1185">Reference proteome</keyword>
<feature type="region of interest" description="Disordered" evidence="2">
    <location>
        <begin position="505"/>
        <end position="539"/>
    </location>
</feature>
<evidence type="ECO:0000313" key="4">
    <source>
        <dbReference type="Proteomes" id="UP000440578"/>
    </source>
</evidence>
<dbReference type="Proteomes" id="UP000440578">
    <property type="component" value="Unassembled WGS sequence"/>
</dbReference>
<feature type="region of interest" description="Disordered" evidence="2">
    <location>
        <begin position="88"/>
        <end position="114"/>
    </location>
</feature>
<evidence type="ECO:0008006" key="5">
    <source>
        <dbReference type="Google" id="ProtNLM"/>
    </source>
</evidence>
<feature type="coiled-coil region" evidence="1">
    <location>
        <begin position="203"/>
        <end position="239"/>
    </location>
</feature>
<accession>A0A6A4WWH5</accession>
<proteinExistence type="predicted"/>
<sequence length="609" mass="66502">MLAAIRGRKSESPTRFSEISLRRYRKNARVKRSSAAAMSADEEAVVGHRTWSRSTLSLSGAGSGKSEQPPALSHLATVEAKMAGIESSLSTTTGTSRRRKEAAPVPAPVPAASGPRDLLRELELLHTTLRERDQTILRLRSQIESAQQGDSDAERAARERERRALAERLSRLQTQTDTSRARAKNLRLALEKLEASENIDACIRQAELEYELEREELHILDLQAEQMTLRAKMEDAEGRGGGGGGPAAADRLSLTSCLPTSAETSLHLVTLQWEPRSPSFTVSTHLSGRGVLIEWAMDSTGLRKGDRVLELNGEHVFGHRKEALLALAAAAAAAPLRLLVVRCQPPSVAARRGAGRELAALREELALLAGRLEQKTLENKALHAEKERCVRDSEAYRSENVRLSHRIGYLDEQVQEMQADLDKIKGVTDESLRRTKKDVQVFTKGPHTATIPVNVAGRPDGPSATPASAAESEPEPPAGHRPIYQNIRPKIKQKPRNILQRLQQLGAPPAAADSDTGSAFSVSTLDGKPRPPKKPARLSLQRATSVQSVRSADDTLCAGRRAAAAASDTVQTWPSVERSLDQVRQRAAAADLASLRRLVRRHRPSAERH</sequence>
<feature type="compositionally biased region" description="Polar residues" evidence="2">
    <location>
        <begin position="515"/>
        <end position="524"/>
    </location>
</feature>
<feature type="compositionally biased region" description="Low complexity" evidence="2">
    <location>
        <begin position="462"/>
        <end position="471"/>
    </location>
</feature>
<evidence type="ECO:0000256" key="2">
    <source>
        <dbReference type="SAM" id="MobiDB-lite"/>
    </source>
</evidence>
<feature type="region of interest" description="Disordered" evidence="2">
    <location>
        <begin position="142"/>
        <end position="162"/>
    </location>
</feature>
<dbReference type="InterPro" id="IPR036034">
    <property type="entry name" value="PDZ_sf"/>
</dbReference>
<gene>
    <name evidence="3" type="ORF">FJT64_022041</name>
</gene>
<evidence type="ECO:0000256" key="1">
    <source>
        <dbReference type="SAM" id="Coils"/>
    </source>
</evidence>
<feature type="compositionally biased region" description="Basic and acidic residues" evidence="2">
    <location>
        <begin position="152"/>
        <end position="162"/>
    </location>
</feature>
<evidence type="ECO:0000313" key="3">
    <source>
        <dbReference type="EMBL" id="KAF0306471.1"/>
    </source>
</evidence>
<dbReference type="SUPFAM" id="SSF50156">
    <property type="entry name" value="PDZ domain-like"/>
    <property type="match status" value="1"/>
</dbReference>
<feature type="region of interest" description="Disordered" evidence="2">
    <location>
        <begin position="49"/>
        <end position="71"/>
    </location>
</feature>